<evidence type="ECO:0000313" key="3">
    <source>
        <dbReference type="Proteomes" id="UP001161406"/>
    </source>
</evidence>
<reference evidence="2" key="1">
    <citation type="journal article" date="2014" name="Int. J. Syst. Evol. Microbiol.">
        <title>Complete genome of a new Firmicutes species belonging to the dominant human colonic microbiota ('Ruminococcus bicirculans') reveals two chromosomes and a selective capacity to utilize plant glucans.</title>
        <authorList>
            <consortium name="NISC Comparative Sequencing Program"/>
            <person name="Wegmann U."/>
            <person name="Louis P."/>
            <person name="Goesmann A."/>
            <person name="Henrissat B."/>
            <person name="Duncan S.H."/>
            <person name="Flint H.J."/>
        </authorList>
    </citation>
    <scope>NUCLEOTIDE SEQUENCE</scope>
    <source>
        <strain evidence="2">NBRC 103855</strain>
    </source>
</reference>
<protein>
    <submittedName>
        <fullName evidence="2">Uncharacterized protein</fullName>
    </submittedName>
</protein>
<comment type="caution">
    <text evidence="2">The sequence shown here is derived from an EMBL/GenBank/DDBJ whole genome shotgun (WGS) entry which is preliminary data.</text>
</comment>
<keyword evidence="1" id="KW-0812">Transmembrane</keyword>
<proteinExistence type="predicted"/>
<evidence type="ECO:0000313" key="2">
    <source>
        <dbReference type="EMBL" id="GLQ09176.1"/>
    </source>
</evidence>
<feature type="transmembrane region" description="Helical" evidence="1">
    <location>
        <begin position="20"/>
        <end position="41"/>
    </location>
</feature>
<accession>A0ABQ5UF35</accession>
<reference evidence="2" key="2">
    <citation type="submission" date="2023-01" db="EMBL/GenBank/DDBJ databases">
        <title>Draft genome sequence of Devosia yakushimensis strain NBRC 103855.</title>
        <authorList>
            <person name="Sun Q."/>
            <person name="Mori K."/>
        </authorList>
    </citation>
    <scope>NUCLEOTIDE SEQUENCE</scope>
    <source>
        <strain evidence="2">NBRC 103855</strain>
    </source>
</reference>
<dbReference type="EMBL" id="BSNG01000001">
    <property type="protein sequence ID" value="GLQ09176.1"/>
    <property type="molecule type" value="Genomic_DNA"/>
</dbReference>
<keyword evidence="1" id="KW-1133">Transmembrane helix</keyword>
<evidence type="ECO:0000256" key="1">
    <source>
        <dbReference type="SAM" id="Phobius"/>
    </source>
</evidence>
<keyword evidence="1" id="KW-0472">Membrane</keyword>
<organism evidence="2 3">
    <name type="scientific">Devosia yakushimensis</name>
    <dbReference type="NCBI Taxonomy" id="470028"/>
    <lineage>
        <taxon>Bacteria</taxon>
        <taxon>Pseudomonadati</taxon>
        <taxon>Pseudomonadota</taxon>
        <taxon>Alphaproteobacteria</taxon>
        <taxon>Hyphomicrobiales</taxon>
        <taxon>Devosiaceae</taxon>
        <taxon>Devosia</taxon>
    </lineage>
</organism>
<dbReference type="RefSeq" id="WP_284388718.1">
    <property type="nucleotide sequence ID" value="NZ_BSNG01000001.1"/>
</dbReference>
<dbReference type="Proteomes" id="UP001161406">
    <property type="component" value="Unassembled WGS sequence"/>
</dbReference>
<sequence>MARSTTRGEVETGRGIPRGWVITGMAIAAWLIVVVAGYGAINLFDLASNIL</sequence>
<name>A0ABQ5UF35_9HYPH</name>
<keyword evidence="3" id="KW-1185">Reference proteome</keyword>
<gene>
    <name evidence="2" type="ORF">GCM10007913_11080</name>
</gene>